<gene>
    <name evidence="1" type="ORF">PHMEG_00018034</name>
</gene>
<sequence>MTDAKMLLLGSENNEETAALLRWIKPALELETLGDDSVYVVSDNSTAVKTMVNDVFDKRVSVKQDPFHVIQRISEKLKSPRKKQVCKALKDAMNTVDRKLIPPEEMTAHFRTVISTVRVSDICCTEAK</sequence>
<dbReference type="AlphaFoldDB" id="A0A225VVT7"/>
<proteinExistence type="predicted"/>
<evidence type="ECO:0008006" key="3">
    <source>
        <dbReference type="Google" id="ProtNLM"/>
    </source>
</evidence>
<protein>
    <recommendedName>
        <fullName evidence="3">Transposase</fullName>
    </recommendedName>
</protein>
<dbReference type="OrthoDB" id="121194at2759"/>
<name>A0A225VVT7_9STRA</name>
<evidence type="ECO:0000313" key="2">
    <source>
        <dbReference type="Proteomes" id="UP000198211"/>
    </source>
</evidence>
<dbReference type="Proteomes" id="UP000198211">
    <property type="component" value="Unassembled WGS sequence"/>
</dbReference>
<keyword evidence="2" id="KW-1185">Reference proteome</keyword>
<organism evidence="1 2">
    <name type="scientific">Phytophthora megakarya</name>
    <dbReference type="NCBI Taxonomy" id="4795"/>
    <lineage>
        <taxon>Eukaryota</taxon>
        <taxon>Sar</taxon>
        <taxon>Stramenopiles</taxon>
        <taxon>Oomycota</taxon>
        <taxon>Peronosporomycetes</taxon>
        <taxon>Peronosporales</taxon>
        <taxon>Peronosporaceae</taxon>
        <taxon>Phytophthora</taxon>
    </lineage>
</organism>
<evidence type="ECO:0000313" key="1">
    <source>
        <dbReference type="EMBL" id="OWZ09284.1"/>
    </source>
</evidence>
<accession>A0A225VVT7</accession>
<comment type="caution">
    <text evidence="1">The sequence shown here is derived from an EMBL/GenBank/DDBJ whole genome shotgun (WGS) entry which is preliminary data.</text>
</comment>
<reference evidence="2" key="1">
    <citation type="submission" date="2017-03" db="EMBL/GenBank/DDBJ databases">
        <title>Phytopthora megakarya and P. palmivora, two closely related causual agents of cacao black pod achieved similar genome size and gene model numbers by different mechanisms.</title>
        <authorList>
            <person name="Ali S."/>
            <person name="Shao J."/>
            <person name="Larry D.J."/>
            <person name="Kronmiller B."/>
            <person name="Shen D."/>
            <person name="Strem M.D."/>
            <person name="Melnick R.L."/>
            <person name="Guiltinan M.J."/>
            <person name="Tyler B.M."/>
            <person name="Meinhardt L.W."/>
            <person name="Bailey B.A."/>
        </authorList>
    </citation>
    <scope>NUCLEOTIDE SEQUENCE [LARGE SCALE GENOMIC DNA]</scope>
    <source>
        <strain evidence="2">zdho120</strain>
    </source>
</reference>
<dbReference type="EMBL" id="NBNE01002842">
    <property type="protein sequence ID" value="OWZ09284.1"/>
    <property type="molecule type" value="Genomic_DNA"/>
</dbReference>